<keyword evidence="1" id="KW-0472">Membrane</keyword>
<sequence length="668" mass="74640">MEGSQFSDKENDFVIFEHKCTSPSMSSPFTGSFLESEVVRRSSDNYNSESISDEEVKQIQKRQSRIVSELRPVERPESALMNIPDNHSMERDDGTIELFAAERVRTTQSWLSDLYSYMKNCHLVFGICMAHRDHPFKRGDRCLVLFIALFTTLLLSGLFANRDCCTEVNDTPIAVVNRRLERNILLEAGSESNDNDSNSGAVRLSEKHCLAFYADCSHKMAICPQGSRCQAVTIDESINNATIAMQCVPDETILPKCVTRRCPIGWRCRDNASDCMLTTNFVCDMSELRTNESDGHSETEYRFHKIDDNQYKKRLGLVKTLGIPANQTKTTSKKLLSTTLATESEDSSSQTFESTSNLSSESLSSESATVRVAINEPANDQVYSLASIILIEWRVVLLSGPDPGLNLFQVDFSADNGAFTLIATNISPINSQPDANTSVYQYYWNLANNTSWLCTRCVLRVCALDVPSVADNSLCLRSDRPSARRRRLQTSTVDDDDITFRIVREVIECACGLNHEPYLLAASIIAGCIPIVAQFAEPLVTFYRDLQLFGLFARRDGPVRPLIAWYATESATQKGRTVLIGVTFVLCVAFGILVAQITTTNFLTEKDAIIVLWIVTFGIAVALGTIVYCTLLRLLLFNVRWWREGPQESIGIDNLSQSRYSVSSMASM</sequence>
<dbReference type="AlphaFoldDB" id="A0A0P1AT06"/>
<evidence type="ECO:0000256" key="1">
    <source>
        <dbReference type="SAM" id="Phobius"/>
    </source>
</evidence>
<protein>
    <submittedName>
        <fullName evidence="2">Uncharacterized protein</fullName>
    </submittedName>
</protein>
<evidence type="ECO:0000313" key="2">
    <source>
        <dbReference type="EMBL" id="CEG43905.1"/>
    </source>
</evidence>
<keyword evidence="3" id="KW-1185">Reference proteome</keyword>
<keyword evidence="1" id="KW-1133">Transmembrane helix</keyword>
<organism evidence="2 3">
    <name type="scientific">Plasmopara halstedii</name>
    <name type="common">Downy mildew of sunflower</name>
    <dbReference type="NCBI Taxonomy" id="4781"/>
    <lineage>
        <taxon>Eukaryota</taxon>
        <taxon>Sar</taxon>
        <taxon>Stramenopiles</taxon>
        <taxon>Oomycota</taxon>
        <taxon>Peronosporomycetes</taxon>
        <taxon>Peronosporales</taxon>
        <taxon>Peronosporaceae</taxon>
        <taxon>Plasmopara</taxon>
    </lineage>
</organism>
<proteinExistence type="predicted"/>
<dbReference type="EMBL" id="CCYD01000810">
    <property type="protein sequence ID" value="CEG43905.1"/>
    <property type="molecule type" value="Genomic_DNA"/>
</dbReference>
<evidence type="ECO:0000313" key="3">
    <source>
        <dbReference type="Proteomes" id="UP000054928"/>
    </source>
</evidence>
<reference evidence="3" key="1">
    <citation type="submission" date="2014-09" db="EMBL/GenBank/DDBJ databases">
        <authorList>
            <person name="Sharma Rahul"/>
            <person name="Thines Marco"/>
        </authorList>
    </citation>
    <scope>NUCLEOTIDE SEQUENCE [LARGE SCALE GENOMIC DNA]</scope>
</reference>
<feature type="transmembrane region" description="Helical" evidence="1">
    <location>
        <begin position="578"/>
        <end position="598"/>
    </location>
</feature>
<feature type="transmembrane region" description="Helical" evidence="1">
    <location>
        <begin position="610"/>
        <end position="636"/>
    </location>
</feature>
<keyword evidence="1" id="KW-0812">Transmembrane</keyword>
<dbReference type="Proteomes" id="UP000054928">
    <property type="component" value="Unassembled WGS sequence"/>
</dbReference>
<dbReference type="RefSeq" id="XP_024580274.1">
    <property type="nucleotide sequence ID" value="XM_024729948.1"/>
</dbReference>
<dbReference type="OMA" id="WYATESA"/>
<name>A0A0P1AT06_PLAHL</name>
<dbReference type="GeneID" id="36409244"/>
<accession>A0A0P1AT06</accession>
<feature type="transmembrane region" description="Helical" evidence="1">
    <location>
        <begin position="142"/>
        <end position="160"/>
    </location>
</feature>
<dbReference type="OrthoDB" id="127666at2759"/>